<evidence type="ECO:0000313" key="3">
    <source>
        <dbReference type="Proteomes" id="UP000712281"/>
    </source>
</evidence>
<gene>
    <name evidence="2" type="ORF">F2Q68_00014682</name>
</gene>
<evidence type="ECO:0000313" key="2">
    <source>
        <dbReference type="EMBL" id="KAF2555535.1"/>
    </source>
</evidence>
<name>A0A8S9HAH7_BRACR</name>
<sequence length="118" mass="13176">MKKFPLTDNSELIVTGATTSSVTVNAHVSGSVVVSSQPNENCQSFATDFRKVVEISNGDFGAFRDSLEAKEKPLQALRNGDQVWERPYAAVYRSRRRRSRDEDSRNGDQVRERPDAAV</sequence>
<feature type="region of interest" description="Disordered" evidence="1">
    <location>
        <begin position="94"/>
        <end position="118"/>
    </location>
</feature>
<dbReference type="Proteomes" id="UP000712281">
    <property type="component" value="Unassembled WGS sequence"/>
</dbReference>
<accession>A0A8S9HAH7</accession>
<evidence type="ECO:0000256" key="1">
    <source>
        <dbReference type="SAM" id="MobiDB-lite"/>
    </source>
</evidence>
<protein>
    <submittedName>
        <fullName evidence="2">Uncharacterized protein</fullName>
    </submittedName>
</protein>
<dbReference type="AlphaFoldDB" id="A0A8S9HAH7"/>
<feature type="compositionally biased region" description="Basic and acidic residues" evidence="1">
    <location>
        <begin position="99"/>
        <end position="118"/>
    </location>
</feature>
<proteinExistence type="predicted"/>
<reference evidence="2" key="1">
    <citation type="submission" date="2019-12" db="EMBL/GenBank/DDBJ databases">
        <title>Genome sequencing and annotation of Brassica cretica.</title>
        <authorList>
            <person name="Studholme D.J."/>
            <person name="Sarris P.F."/>
        </authorList>
    </citation>
    <scope>NUCLEOTIDE SEQUENCE</scope>
    <source>
        <strain evidence="2">PFS-001/15</strain>
        <tissue evidence="2">Leaf</tissue>
    </source>
</reference>
<organism evidence="2 3">
    <name type="scientific">Brassica cretica</name>
    <name type="common">Mustard</name>
    <dbReference type="NCBI Taxonomy" id="69181"/>
    <lineage>
        <taxon>Eukaryota</taxon>
        <taxon>Viridiplantae</taxon>
        <taxon>Streptophyta</taxon>
        <taxon>Embryophyta</taxon>
        <taxon>Tracheophyta</taxon>
        <taxon>Spermatophyta</taxon>
        <taxon>Magnoliopsida</taxon>
        <taxon>eudicotyledons</taxon>
        <taxon>Gunneridae</taxon>
        <taxon>Pentapetalae</taxon>
        <taxon>rosids</taxon>
        <taxon>malvids</taxon>
        <taxon>Brassicales</taxon>
        <taxon>Brassicaceae</taxon>
        <taxon>Brassiceae</taxon>
        <taxon>Brassica</taxon>
    </lineage>
</organism>
<comment type="caution">
    <text evidence="2">The sequence shown here is derived from an EMBL/GenBank/DDBJ whole genome shotgun (WGS) entry which is preliminary data.</text>
</comment>
<dbReference type="EMBL" id="QGKW02001940">
    <property type="protein sequence ID" value="KAF2555535.1"/>
    <property type="molecule type" value="Genomic_DNA"/>
</dbReference>